<comment type="caution">
    <text evidence="11">The sequence shown here is derived from an EMBL/GenBank/DDBJ whole genome shotgun (WGS) entry which is preliminary data.</text>
</comment>
<evidence type="ECO:0000256" key="7">
    <source>
        <dbReference type="ARBA" id="ARBA00023170"/>
    </source>
</evidence>
<evidence type="ECO:0000256" key="10">
    <source>
        <dbReference type="SAM" id="SignalP"/>
    </source>
</evidence>
<protein>
    <submittedName>
        <fullName evidence="11">Uncharacterized protein</fullName>
    </submittedName>
</protein>
<dbReference type="PANTHER" id="PTHR22722">
    <property type="entry name" value="LOW-DENSITY LIPOPROTEIN RECEPTOR-RELATED PROTEIN 2-RELATED"/>
    <property type="match status" value="1"/>
</dbReference>
<keyword evidence="7" id="KW-0675">Receptor</keyword>
<reference evidence="11 12" key="1">
    <citation type="journal article" date="2019" name="Sci. Rep.">
        <title>Orb-weaving spider Araneus ventricosus genome elucidates the spidroin gene catalogue.</title>
        <authorList>
            <person name="Kono N."/>
            <person name="Nakamura H."/>
            <person name="Ohtoshi R."/>
            <person name="Moran D.A.P."/>
            <person name="Shinohara A."/>
            <person name="Yoshida Y."/>
            <person name="Fujiwara M."/>
            <person name="Mori M."/>
            <person name="Tomita M."/>
            <person name="Arakawa K."/>
        </authorList>
    </citation>
    <scope>NUCLEOTIDE SEQUENCE [LARGE SCALE GENOMIC DNA]</scope>
</reference>
<dbReference type="InterPro" id="IPR023415">
    <property type="entry name" value="LDLR_class-A_CS"/>
</dbReference>
<dbReference type="GO" id="GO:0043235">
    <property type="term" value="C:receptor complex"/>
    <property type="evidence" value="ECO:0007669"/>
    <property type="project" value="TreeGrafter"/>
</dbReference>
<dbReference type="SMART" id="SM00192">
    <property type="entry name" value="LDLa"/>
    <property type="match status" value="1"/>
</dbReference>
<gene>
    <name evidence="11" type="ORF">AVEN_63334_1</name>
</gene>
<keyword evidence="12" id="KW-1185">Reference proteome</keyword>
<evidence type="ECO:0000313" key="12">
    <source>
        <dbReference type="Proteomes" id="UP000499080"/>
    </source>
</evidence>
<feature type="disulfide bond" evidence="9">
    <location>
        <begin position="30"/>
        <end position="42"/>
    </location>
</feature>
<dbReference type="GO" id="GO:0016324">
    <property type="term" value="C:apical plasma membrane"/>
    <property type="evidence" value="ECO:0007669"/>
    <property type="project" value="TreeGrafter"/>
</dbReference>
<dbReference type="Gene3D" id="4.10.400.10">
    <property type="entry name" value="Low-density Lipoprotein Receptor"/>
    <property type="match status" value="1"/>
</dbReference>
<sequence>MMSRSVSMKVFFIYLVVGAFLHYSEALYRCNPGHIPCLNGRCIHLHWVCDGSDDCGDNSDERNCEYNATKTTDNTAAKTQLKSWILRRKKPGSSTDRWGSQVHRIAVALHLADESTFGPGNSTGEEIRYELTIQLLQRLSK</sequence>
<keyword evidence="3" id="KW-0677">Repeat</keyword>
<dbReference type="Proteomes" id="UP000499080">
    <property type="component" value="Unassembled WGS sequence"/>
</dbReference>
<comment type="subcellular location">
    <subcellularLocation>
        <location evidence="1">Membrane</location>
        <topology evidence="1">Single-pass membrane protein</topology>
    </subcellularLocation>
</comment>
<evidence type="ECO:0000256" key="6">
    <source>
        <dbReference type="ARBA" id="ARBA00023157"/>
    </source>
</evidence>
<dbReference type="InterPro" id="IPR002172">
    <property type="entry name" value="LDrepeatLR_classA_rpt"/>
</dbReference>
<feature type="signal peptide" evidence="10">
    <location>
        <begin position="1"/>
        <end position="26"/>
    </location>
</feature>
<keyword evidence="4" id="KW-1133">Transmembrane helix</keyword>
<organism evidence="11 12">
    <name type="scientific">Araneus ventricosus</name>
    <name type="common">Orbweaver spider</name>
    <name type="synonym">Epeira ventricosa</name>
    <dbReference type="NCBI Taxonomy" id="182803"/>
    <lineage>
        <taxon>Eukaryota</taxon>
        <taxon>Metazoa</taxon>
        <taxon>Ecdysozoa</taxon>
        <taxon>Arthropoda</taxon>
        <taxon>Chelicerata</taxon>
        <taxon>Arachnida</taxon>
        <taxon>Araneae</taxon>
        <taxon>Araneomorphae</taxon>
        <taxon>Entelegynae</taxon>
        <taxon>Araneoidea</taxon>
        <taxon>Araneidae</taxon>
        <taxon>Araneus</taxon>
    </lineage>
</organism>
<dbReference type="OrthoDB" id="10020456at2759"/>
<dbReference type="InterPro" id="IPR036055">
    <property type="entry name" value="LDL_receptor-like_sf"/>
</dbReference>
<dbReference type="AlphaFoldDB" id="A0A4Y2WC93"/>
<evidence type="ECO:0000313" key="11">
    <source>
        <dbReference type="EMBL" id="GBO34551.1"/>
    </source>
</evidence>
<dbReference type="Pfam" id="PF00057">
    <property type="entry name" value="Ldl_recept_a"/>
    <property type="match status" value="1"/>
</dbReference>
<evidence type="ECO:0000256" key="3">
    <source>
        <dbReference type="ARBA" id="ARBA00022737"/>
    </source>
</evidence>
<feature type="disulfide bond" evidence="9">
    <location>
        <begin position="37"/>
        <end position="55"/>
    </location>
</feature>
<dbReference type="FunFam" id="4.10.400.10:FF:000113">
    <property type="entry name" value="Low-density lipoprotein receptor-related protein 8"/>
    <property type="match status" value="1"/>
</dbReference>
<keyword evidence="2" id="KW-0812">Transmembrane</keyword>
<evidence type="ECO:0000256" key="9">
    <source>
        <dbReference type="PROSITE-ProRule" id="PRU00124"/>
    </source>
</evidence>
<evidence type="ECO:0000256" key="1">
    <source>
        <dbReference type="ARBA" id="ARBA00004167"/>
    </source>
</evidence>
<evidence type="ECO:0000256" key="5">
    <source>
        <dbReference type="ARBA" id="ARBA00023136"/>
    </source>
</evidence>
<proteinExistence type="predicted"/>
<name>A0A4Y2WC93_ARAVE</name>
<dbReference type="PANTHER" id="PTHR22722:SF15">
    <property type="entry name" value="LOW-DENSITY LIPOPROTEIN RECEPTOR-RELATED"/>
    <property type="match status" value="1"/>
</dbReference>
<dbReference type="EMBL" id="BGPR01058390">
    <property type="protein sequence ID" value="GBO34551.1"/>
    <property type="molecule type" value="Genomic_DNA"/>
</dbReference>
<keyword evidence="8" id="KW-0325">Glycoprotein</keyword>
<dbReference type="SUPFAM" id="SSF57424">
    <property type="entry name" value="LDL receptor-like module"/>
    <property type="match status" value="1"/>
</dbReference>
<dbReference type="InterPro" id="IPR051221">
    <property type="entry name" value="LDLR-related"/>
</dbReference>
<feature type="disulfide bond" evidence="9">
    <location>
        <begin position="49"/>
        <end position="64"/>
    </location>
</feature>
<keyword evidence="5" id="KW-0472">Membrane</keyword>
<evidence type="ECO:0000256" key="8">
    <source>
        <dbReference type="ARBA" id="ARBA00023180"/>
    </source>
</evidence>
<dbReference type="PROSITE" id="PS50068">
    <property type="entry name" value="LDLRA_2"/>
    <property type="match status" value="1"/>
</dbReference>
<dbReference type="CDD" id="cd00112">
    <property type="entry name" value="LDLa"/>
    <property type="match status" value="1"/>
</dbReference>
<evidence type="ECO:0000256" key="2">
    <source>
        <dbReference type="ARBA" id="ARBA00022692"/>
    </source>
</evidence>
<dbReference type="GO" id="GO:0042562">
    <property type="term" value="F:hormone binding"/>
    <property type="evidence" value="ECO:0007669"/>
    <property type="project" value="TreeGrafter"/>
</dbReference>
<keyword evidence="10" id="KW-0732">Signal</keyword>
<evidence type="ECO:0000256" key="4">
    <source>
        <dbReference type="ARBA" id="ARBA00022989"/>
    </source>
</evidence>
<dbReference type="GO" id="GO:0006898">
    <property type="term" value="P:receptor-mediated endocytosis"/>
    <property type="evidence" value="ECO:0007669"/>
    <property type="project" value="TreeGrafter"/>
</dbReference>
<dbReference type="PROSITE" id="PS01209">
    <property type="entry name" value="LDLRA_1"/>
    <property type="match status" value="1"/>
</dbReference>
<accession>A0A4Y2WC93</accession>
<keyword evidence="6 9" id="KW-1015">Disulfide bond</keyword>
<feature type="chain" id="PRO_5021480910" evidence="10">
    <location>
        <begin position="27"/>
        <end position="141"/>
    </location>
</feature>